<dbReference type="AlphaFoldDB" id="A0A1R3IVU3"/>
<dbReference type="Proteomes" id="UP000188268">
    <property type="component" value="Unassembled WGS sequence"/>
</dbReference>
<gene>
    <name evidence="1" type="ORF">CCACVL1_09530</name>
</gene>
<protein>
    <submittedName>
        <fullName evidence="1">Uncharacterized protein</fullName>
    </submittedName>
</protein>
<dbReference type="EMBL" id="AWWV01009416">
    <property type="protein sequence ID" value="OMO86683.1"/>
    <property type="molecule type" value="Genomic_DNA"/>
</dbReference>
<organism evidence="1 2">
    <name type="scientific">Corchorus capsularis</name>
    <name type="common">Jute</name>
    <dbReference type="NCBI Taxonomy" id="210143"/>
    <lineage>
        <taxon>Eukaryota</taxon>
        <taxon>Viridiplantae</taxon>
        <taxon>Streptophyta</taxon>
        <taxon>Embryophyta</taxon>
        <taxon>Tracheophyta</taxon>
        <taxon>Spermatophyta</taxon>
        <taxon>Magnoliopsida</taxon>
        <taxon>eudicotyledons</taxon>
        <taxon>Gunneridae</taxon>
        <taxon>Pentapetalae</taxon>
        <taxon>rosids</taxon>
        <taxon>malvids</taxon>
        <taxon>Malvales</taxon>
        <taxon>Malvaceae</taxon>
        <taxon>Grewioideae</taxon>
        <taxon>Apeibeae</taxon>
        <taxon>Corchorus</taxon>
    </lineage>
</organism>
<comment type="caution">
    <text evidence="1">The sequence shown here is derived from an EMBL/GenBank/DDBJ whole genome shotgun (WGS) entry which is preliminary data.</text>
</comment>
<proteinExistence type="predicted"/>
<accession>A0A1R3IVU3</accession>
<keyword evidence="2" id="KW-1185">Reference proteome</keyword>
<evidence type="ECO:0000313" key="1">
    <source>
        <dbReference type="EMBL" id="OMO86683.1"/>
    </source>
</evidence>
<feature type="non-terminal residue" evidence="1">
    <location>
        <position position="1"/>
    </location>
</feature>
<name>A0A1R3IVU3_COCAP</name>
<dbReference type="Gramene" id="OMO86683">
    <property type="protein sequence ID" value="OMO86683"/>
    <property type="gene ID" value="CCACVL1_09530"/>
</dbReference>
<reference evidence="1 2" key="1">
    <citation type="submission" date="2013-09" db="EMBL/GenBank/DDBJ databases">
        <title>Corchorus capsularis genome sequencing.</title>
        <authorList>
            <person name="Alam M."/>
            <person name="Haque M.S."/>
            <person name="Islam M.S."/>
            <person name="Emdad E.M."/>
            <person name="Islam M.M."/>
            <person name="Ahmed B."/>
            <person name="Halim A."/>
            <person name="Hossen Q.M.M."/>
            <person name="Hossain M.Z."/>
            <person name="Ahmed R."/>
            <person name="Khan M.M."/>
            <person name="Islam R."/>
            <person name="Rashid M.M."/>
            <person name="Khan S.A."/>
            <person name="Rahman M.S."/>
            <person name="Alam M."/>
        </authorList>
    </citation>
    <scope>NUCLEOTIDE SEQUENCE [LARGE SCALE GENOMIC DNA]</scope>
    <source>
        <strain evidence="2">cv. CVL-1</strain>
        <tissue evidence="1">Whole seedling</tissue>
    </source>
</reference>
<evidence type="ECO:0000313" key="2">
    <source>
        <dbReference type="Proteomes" id="UP000188268"/>
    </source>
</evidence>
<sequence length="60" mass="6465">AVFIRGLLSVAKAQVGQHVANPCSSQLPAQAAACGVPSARQFQRLANMPTLRKANCHHRW</sequence>